<protein>
    <submittedName>
        <fullName evidence="2">Uncharacterized protein LOC112688893 isoform X2</fullName>
    </submittedName>
</protein>
<proteinExistence type="predicted"/>
<dbReference type="AlphaFoldDB" id="A0A8B8G5V8"/>
<organism evidence="1 2">
    <name type="scientific">Sipha flava</name>
    <name type="common">yellow sugarcane aphid</name>
    <dbReference type="NCBI Taxonomy" id="143950"/>
    <lineage>
        <taxon>Eukaryota</taxon>
        <taxon>Metazoa</taxon>
        <taxon>Ecdysozoa</taxon>
        <taxon>Arthropoda</taxon>
        <taxon>Hexapoda</taxon>
        <taxon>Insecta</taxon>
        <taxon>Pterygota</taxon>
        <taxon>Neoptera</taxon>
        <taxon>Paraneoptera</taxon>
        <taxon>Hemiptera</taxon>
        <taxon>Sternorrhyncha</taxon>
        <taxon>Aphidomorpha</taxon>
        <taxon>Aphidoidea</taxon>
        <taxon>Aphididae</taxon>
        <taxon>Sipha</taxon>
    </lineage>
</organism>
<reference evidence="2" key="1">
    <citation type="submission" date="2025-08" db="UniProtKB">
        <authorList>
            <consortium name="RefSeq"/>
        </authorList>
    </citation>
    <scope>IDENTIFICATION</scope>
    <source>
        <tissue evidence="2">Whole body</tissue>
    </source>
</reference>
<dbReference type="OrthoDB" id="6600042at2759"/>
<name>A0A8B8G5V8_9HEMI</name>
<evidence type="ECO:0000313" key="1">
    <source>
        <dbReference type="Proteomes" id="UP000694846"/>
    </source>
</evidence>
<accession>A0A8B8G5V8</accession>
<keyword evidence="1" id="KW-1185">Reference proteome</keyword>
<evidence type="ECO:0000313" key="2">
    <source>
        <dbReference type="RefSeq" id="XP_025418095.1"/>
    </source>
</evidence>
<gene>
    <name evidence="2" type="primary">LOC112688893</name>
</gene>
<dbReference type="Proteomes" id="UP000694846">
    <property type="component" value="Unplaced"/>
</dbReference>
<dbReference type="GeneID" id="112688893"/>
<sequence length="95" mass="11030">MKCIKITKKHDLDTLDNSVPIPKQIAFNDYNKTERTVQVSVEFLENDNIEMFVPKDYNQTERTVQVIVESLENDNIEMLVLKGYCDLDNDPAFFG</sequence>
<dbReference type="RefSeq" id="XP_025418095.1">
    <property type="nucleotide sequence ID" value="XM_025562310.1"/>
</dbReference>